<feature type="domain" description="Polysaccharide chain length determinant N-terminal" evidence="8">
    <location>
        <begin position="5"/>
        <end position="93"/>
    </location>
</feature>
<evidence type="ECO:0000256" key="7">
    <source>
        <dbReference type="SAM" id="Phobius"/>
    </source>
</evidence>
<dbReference type="EMBL" id="CP011102">
    <property type="protein sequence ID" value="AQY52325.1"/>
    <property type="molecule type" value="Genomic_DNA"/>
</dbReference>
<comment type="subcellular location">
    <subcellularLocation>
        <location evidence="1">Cell membrane</location>
        <topology evidence="1">Multi-pass membrane protein</topology>
    </subcellularLocation>
</comment>
<keyword evidence="6 7" id="KW-0472">Membrane</keyword>
<evidence type="ECO:0000313" key="10">
    <source>
        <dbReference type="Proteomes" id="UP000223060"/>
    </source>
</evidence>
<sequence length="240" mass="26144">MDSLFSIKDMFAILKKSWLWIVSFAIGGLLTAILVTYFFLTPVYSMSSQVLVSQTSQNENAISQNAEVQANLQLVNTYRVLIKSPRVLSEVEKNMDDAYTLTELGDKITVTTEQDSQVMNITVTDKDPEVAAQIANETAEAFKKVTPKVMKVDNINILAEAKPATDTTAVTPKPFLIGILGLLGGGLIGVVIAFMRNLLSTSFKEDKDLEMLGVPMLGAVGKLPDCRPGHQKGNGESDEK</sequence>
<dbReference type="KEGG" id="lwi:UE46_15770"/>
<proteinExistence type="inferred from homology"/>
<reference evidence="10" key="1">
    <citation type="submission" date="2015-03" db="EMBL/GenBank/DDBJ databases">
        <authorList>
            <person name="Ferrari E."/>
            <person name="Walter M.C."/>
            <person name="Huptas C."/>
            <person name="Scherer S."/>
            <person name="Mueller-Herbst S."/>
        </authorList>
    </citation>
    <scope>NUCLEOTIDE SEQUENCE [LARGE SCALE GENOMIC DNA]</scope>
    <source>
        <strain evidence="10">LWP01</strain>
    </source>
</reference>
<dbReference type="InterPro" id="IPR050445">
    <property type="entry name" value="Bact_polysacc_biosynth/exp"/>
</dbReference>
<evidence type="ECO:0000256" key="2">
    <source>
        <dbReference type="ARBA" id="ARBA00006683"/>
    </source>
</evidence>
<evidence type="ECO:0000256" key="4">
    <source>
        <dbReference type="ARBA" id="ARBA00022692"/>
    </source>
</evidence>
<feature type="transmembrane region" description="Helical" evidence="7">
    <location>
        <begin position="18"/>
        <end position="40"/>
    </location>
</feature>
<feature type="transmembrane region" description="Helical" evidence="7">
    <location>
        <begin position="175"/>
        <end position="195"/>
    </location>
</feature>
<evidence type="ECO:0000256" key="1">
    <source>
        <dbReference type="ARBA" id="ARBA00004651"/>
    </source>
</evidence>
<gene>
    <name evidence="9" type="ORF">UE46_15770</name>
</gene>
<comment type="similarity">
    <text evidence="2">Belongs to the CpsC/CapA family.</text>
</comment>
<dbReference type="RefSeq" id="WP_118907771.1">
    <property type="nucleotide sequence ID" value="NZ_CP011102.1"/>
</dbReference>
<evidence type="ECO:0000256" key="5">
    <source>
        <dbReference type="ARBA" id="ARBA00022989"/>
    </source>
</evidence>
<dbReference type="PANTHER" id="PTHR32309">
    <property type="entry name" value="TYROSINE-PROTEIN KINASE"/>
    <property type="match status" value="1"/>
</dbReference>
<dbReference type="Pfam" id="PF02706">
    <property type="entry name" value="Wzz"/>
    <property type="match status" value="1"/>
</dbReference>
<dbReference type="PANTHER" id="PTHR32309:SF13">
    <property type="entry name" value="FERRIC ENTEROBACTIN TRANSPORT PROTEIN FEPE"/>
    <property type="match status" value="1"/>
</dbReference>
<accession>A0A1S7FY81</accession>
<dbReference type="Proteomes" id="UP000223060">
    <property type="component" value="Chromosome"/>
</dbReference>
<keyword evidence="10" id="KW-1185">Reference proteome</keyword>
<dbReference type="GO" id="GO:0005886">
    <property type="term" value="C:plasma membrane"/>
    <property type="evidence" value="ECO:0007669"/>
    <property type="project" value="UniProtKB-SubCell"/>
</dbReference>
<evidence type="ECO:0000313" key="9">
    <source>
        <dbReference type="EMBL" id="AQY52325.1"/>
    </source>
</evidence>
<protein>
    <recommendedName>
        <fullName evidence="8">Polysaccharide chain length determinant N-terminal domain-containing protein</fullName>
    </recommendedName>
</protein>
<keyword evidence="5 7" id="KW-1133">Transmembrane helix</keyword>
<organism evidence="9 10">
    <name type="scientific">Listeria weihenstephanensis</name>
    <dbReference type="NCBI Taxonomy" id="1006155"/>
    <lineage>
        <taxon>Bacteria</taxon>
        <taxon>Bacillati</taxon>
        <taxon>Bacillota</taxon>
        <taxon>Bacilli</taxon>
        <taxon>Bacillales</taxon>
        <taxon>Listeriaceae</taxon>
        <taxon>Listeria</taxon>
    </lineage>
</organism>
<name>A0A1S7FY81_9LIST</name>
<evidence type="ECO:0000259" key="8">
    <source>
        <dbReference type="Pfam" id="PF02706"/>
    </source>
</evidence>
<dbReference type="AlphaFoldDB" id="A0A1S7FY81"/>
<dbReference type="InterPro" id="IPR003856">
    <property type="entry name" value="LPS_length_determ_N"/>
</dbReference>
<evidence type="ECO:0000256" key="3">
    <source>
        <dbReference type="ARBA" id="ARBA00022475"/>
    </source>
</evidence>
<keyword evidence="3" id="KW-1003">Cell membrane</keyword>
<keyword evidence="4 7" id="KW-0812">Transmembrane</keyword>
<evidence type="ECO:0000256" key="6">
    <source>
        <dbReference type="ARBA" id="ARBA00023136"/>
    </source>
</evidence>
<dbReference type="GO" id="GO:0004713">
    <property type="term" value="F:protein tyrosine kinase activity"/>
    <property type="evidence" value="ECO:0007669"/>
    <property type="project" value="TreeGrafter"/>
</dbReference>